<dbReference type="AlphaFoldDB" id="A0A0D3JIB8"/>
<dbReference type="STRING" id="2903.R1CK19"/>
<keyword evidence="2" id="KW-1185">Reference proteome</keyword>
<dbReference type="PaxDb" id="2903-EOD23253"/>
<evidence type="ECO:0000313" key="2">
    <source>
        <dbReference type="Proteomes" id="UP000013827"/>
    </source>
</evidence>
<dbReference type="RefSeq" id="XP_005775682.1">
    <property type="nucleotide sequence ID" value="XM_005775625.1"/>
</dbReference>
<dbReference type="KEGG" id="ehx:EMIHUDRAFT_255026"/>
<evidence type="ECO:0008006" key="3">
    <source>
        <dbReference type="Google" id="ProtNLM"/>
    </source>
</evidence>
<name>A0A0D3JIB8_EMIH1</name>
<dbReference type="GeneID" id="17268800"/>
<sequence>MAKGKVDALRKLLEEERVAYDIGAYRDAPAGLRIWCGATDDLRVLTLWLKWAYQQVQAAQ</sequence>
<organism evidence="1 2">
    <name type="scientific">Emiliania huxleyi (strain CCMP1516)</name>
    <dbReference type="NCBI Taxonomy" id="280463"/>
    <lineage>
        <taxon>Eukaryota</taxon>
        <taxon>Haptista</taxon>
        <taxon>Haptophyta</taxon>
        <taxon>Prymnesiophyceae</taxon>
        <taxon>Isochrysidales</taxon>
        <taxon>Noelaerhabdaceae</taxon>
        <taxon>Emiliania</taxon>
    </lineage>
</organism>
<proteinExistence type="predicted"/>
<evidence type="ECO:0000313" key="1">
    <source>
        <dbReference type="EnsemblProtists" id="EOD23253"/>
    </source>
</evidence>
<dbReference type="HOGENOM" id="CLU_2946485_0_0_1"/>
<dbReference type="Proteomes" id="UP000013827">
    <property type="component" value="Unassembled WGS sequence"/>
</dbReference>
<dbReference type="EnsemblProtists" id="EOD23253">
    <property type="protein sequence ID" value="EOD23253"/>
    <property type="gene ID" value="EMIHUDRAFT_255026"/>
</dbReference>
<accession>A0A0D3JIB8</accession>
<protein>
    <recommendedName>
        <fullName evidence="3">Phosphoserine transaminase</fullName>
    </recommendedName>
</protein>
<reference evidence="2" key="1">
    <citation type="journal article" date="2013" name="Nature">
        <title>Pan genome of the phytoplankton Emiliania underpins its global distribution.</title>
        <authorList>
            <person name="Read B.A."/>
            <person name="Kegel J."/>
            <person name="Klute M.J."/>
            <person name="Kuo A."/>
            <person name="Lefebvre S.C."/>
            <person name="Maumus F."/>
            <person name="Mayer C."/>
            <person name="Miller J."/>
            <person name="Monier A."/>
            <person name="Salamov A."/>
            <person name="Young J."/>
            <person name="Aguilar M."/>
            <person name="Claverie J.M."/>
            <person name="Frickenhaus S."/>
            <person name="Gonzalez K."/>
            <person name="Herman E.K."/>
            <person name="Lin Y.C."/>
            <person name="Napier J."/>
            <person name="Ogata H."/>
            <person name="Sarno A.F."/>
            <person name="Shmutz J."/>
            <person name="Schroeder D."/>
            <person name="de Vargas C."/>
            <person name="Verret F."/>
            <person name="von Dassow P."/>
            <person name="Valentin K."/>
            <person name="Van de Peer Y."/>
            <person name="Wheeler G."/>
            <person name="Dacks J.B."/>
            <person name="Delwiche C.F."/>
            <person name="Dyhrman S.T."/>
            <person name="Glockner G."/>
            <person name="John U."/>
            <person name="Richards T."/>
            <person name="Worden A.Z."/>
            <person name="Zhang X."/>
            <person name="Grigoriev I.V."/>
            <person name="Allen A.E."/>
            <person name="Bidle K."/>
            <person name="Borodovsky M."/>
            <person name="Bowler C."/>
            <person name="Brownlee C."/>
            <person name="Cock J.M."/>
            <person name="Elias M."/>
            <person name="Gladyshev V.N."/>
            <person name="Groth M."/>
            <person name="Guda C."/>
            <person name="Hadaegh A."/>
            <person name="Iglesias-Rodriguez M.D."/>
            <person name="Jenkins J."/>
            <person name="Jones B.M."/>
            <person name="Lawson T."/>
            <person name="Leese F."/>
            <person name="Lindquist E."/>
            <person name="Lobanov A."/>
            <person name="Lomsadze A."/>
            <person name="Malik S.B."/>
            <person name="Marsh M.E."/>
            <person name="Mackinder L."/>
            <person name="Mock T."/>
            <person name="Mueller-Roeber B."/>
            <person name="Pagarete A."/>
            <person name="Parker M."/>
            <person name="Probert I."/>
            <person name="Quesneville H."/>
            <person name="Raines C."/>
            <person name="Rensing S.A."/>
            <person name="Riano-Pachon D.M."/>
            <person name="Richier S."/>
            <person name="Rokitta S."/>
            <person name="Shiraiwa Y."/>
            <person name="Soanes D.M."/>
            <person name="van der Giezen M."/>
            <person name="Wahlund T.M."/>
            <person name="Williams B."/>
            <person name="Wilson W."/>
            <person name="Wolfe G."/>
            <person name="Wurch L.L."/>
        </authorList>
    </citation>
    <scope>NUCLEOTIDE SEQUENCE</scope>
</reference>
<reference evidence="1" key="2">
    <citation type="submission" date="2024-10" db="UniProtKB">
        <authorList>
            <consortium name="EnsemblProtists"/>
        </authorList>
    </citation>
    <scope>IDENTIFICATION</scope>
</reference>